<keyword evidence="7" id="KW-0138">CF(0)</keyword>
<dbReference type="InterPro" id="IPR008688">
    <property type="entry name" value="ATP_synth_Bsub_B/MI25"/>
</dbReference>
<dbReference type="AlphaFoldDB" id="A0A7J6HBL8"/>
<evidence type="ECO:0000256" key="3">
    <source>
        <dbReference type="ARBA" id="ARBA00009281"/>
    </source>
</evidence>
<comment type="similarity">
    <text evidence="3">Belongs to the ATPase protein MI25 family.</text>
</comment>
<evidence type="ECO:0000256" key="7">
    <source>
        <dbReference type="ARBA" id="ARBA00022547"/>
    </source>
</evidence>
<dbReference type="InterPro" id="IPR044988">
    <property type="entry name" value="MI25_plants"/>
</dbReference>
<organism evidence="15 16">
    <name type="scientific">Cannabis sativa</name>
    <name type="common">Hemp</name>
    <name type="synonym">Marijuana</name>
    <dbReference type="NCBI Taxonomy" id="3483"/>
    <lineage>
        <taxon>Eukaryota</taxon>
        <taxon>Viridiplantae</taxon>
        <taxon>Streptophyta</taxon>
        <taxon>Embryophyta</taxon>
        <taxon>Tracheophyta</taxon>
        <taxon>Spermatophyta</taxon>
        <taxon>Magnoliopsida</taxon>
        <taxon>eudicotyledons</taxon>
        <taxon>Gunneridae</taxon>
        <taxon>Pentapetalae</taxon>
        <taxon>rosids</taxon>
        <taxon>fabids</taxon>
        <taxon>Rosales</taxon>
        <taxon>Cannabaceae</taxon>
        <taxon>Cannabis</taxon>
    </lineage>
</organism>
<evidence type="ECO:0000256" key="1">
    <source>
        <dbReference type="ARBA" id="ARBA00003096"/>
    </source>
</evidence>
<reference evidence="15 16" key="1">
    <citation type="journal article" date="2020" name="bioRxiv">
        <title>Sequence and annotation of 42 cannabis genomes reveals extensive copy number variation in cannabinoid synthesis and pathogen resistance genes.</title>
        <authorList>
            <person name="Mckernan K.J."/>
            <person name="Helbert Y."/>
            <person name="Kane L.T."/>
            <person name="Ebling H."/>
            <person name="Zhang L."/>
            <person name="Liu B."/>
            <person name="Eaton Z."/>
            <person name="Mclaughlin S."/>
            <person name="Kingan S."/>
            <person name="Baybayan P."/>
            <person name="Concepcion G."/>
            <person name="Jordan M."/>
            <person name="Riva A."/>
            <person name="Barbazuk W."/>
            <person name="Harkins T."/>
        </authorList>
    </citation>
    <scope>NUCLEOTIDE SEQUENCE [LARGE SCALE GENOMIC DNA]</scope>
    <source>
        <strain evidence="16">cv. Jamaican Lion 4</strain>
        <tissue evidence="15">Leaf</tissue>
    </source>
</reference>
<comment type="subunit">
    <text evidence="4">F-type ATPases have 2 components, CF(1) - the catalytic core - and CF(0) - the membrane proton channel. CF(1) has five subunits: alpha(3), beta(3), gamma(1), delta(1), epsilon(1). CF(0) has three main subunits: a, b and c.</text>
</comment>
<dbReference type="PANTHER" id="PTHR37774">
    <property type="entry name" value="ATP SYNTHASE PROTEIN MI25-RELATED"/>
    <property type="match status" value="1"/>
</dbReference>
<keyword evidence="11" id="KW-0406">Ion transport</keyword>
<evidence type="ECO:0000256" key="4">
    <source>
        <dbReference type="ARBA" id="ARBA00011648"/>
    </source>
</evidence>
<evidence type="ECO:0000256" key="2">
    <source>
        <dbReference type="ARBA" id="ARBA00004304"/>
    </source>
</evidence>
<keyword evidence="13" id="KW-0472">Membrane</keyword>
<evidence type="ECO:0000256" key="11">
    <source>
        <dbReference type="ARBA" id="ARBA00023065"/>
    </source>
</evidence>
<comment type="function">
    <text evidence="1">This is one of the chains of the nonenzymatic component (CF(0) subunit) of the mitochondrial ATPase complex.</text>
</comment>
<comment type="caution">
    <text evidence="15">The sequence shown here is derived from an EMBL/GenBank/DDBJ whole genome shotgun (WGS) entry which is preliminary data.</text>
</comment>
<dbReference type="PANTHER" id="PTHR37774:SF4">
    <property type="entry name" value="ATP SYNTHASE PROTEIN MI25"/>
    <property type="match status" value="1"/>
</dbReference>
<evidence type="ECO:0000256" key="12">
    <source>
        <dbReference type="ARBA" id="ARBA00023128"/>
    </source>
</evidence>
<evidence type="ECO:0000313" key="15">
    <source>
        <dbReference type="EMBL" id="KAF4392713.1"/>
    </source>
</evidence>
<keyword evidence="12" id="KW-0496">Mitochondrion</keyword>
<keyword evidence="10" id="KW-1133">Transmembrane helix</keyword>
<dbReference type="GO" id="GO:0015986">
    <property type="term" value="P:proton motive force-driven ATP synthesis"/>
    <property type="evidence" value="ECO:0007669"/>
    <property type="project" value="InterPro"/>
</dbReference>
<gene>
    <name evidence="15" type="ORF">G4B88_029452</name>
</gene>
<evidence type="ECO:0000256" key="5">
    <source>
        <dbReference type="ARBA" id="ARBA00017388"/>
    </source>
</evidence>
<evidence type="ECO:0000313" key="16">
    <source>
        <dbReference type="Proteomes" id="UP000583929"/>
    </source>
</evidence>
<keyword evidence="8" id="KW-0812">Transmembrane</keyword>
<accession>A0A7J6HBL8</accession>
<sequence>MRLTSTNMQARKMLFAAILSICALSSKKISIYNEEMIVACCFIGFIIFSRKSLGDTFKVTLDGRIQAIQEELQQFLNPNEVVLLESNEQQRLLRICLRICGTVVESLPMARCAPKCEKTVQALLCRNLNVKSATLPNATSSRRIRLQDDLVTGFHFSVSERFVPGCTLKASIVELIREGLVVLRMVRDSFILHRCWKRLYSSLPRQQTLLNGSSLNQLVDHLFLRFRTTTQVIRELLRRSLANRKEIVRKLGSLDPSAALEKGRGVEIVEPEMSWKGVERKQTSENQKRQAYD</sequence>
<keyword evidence="9" id="KW-0375">Hydrogen ion transport</keyword>
<name>A0A7J6HBL8_CANSA</name>
<evidence type="ECO:0000256" key="8">
    <source>
        <dbReference type="ARBA" id="ARBA00022692"/>
    </source>
</evidence>
<keyword evidence="16" id="KW-1185">Reference proteome</keyword>
<protein>
    <recommendedName>
        <fullName evidence="5">ATP synthase protein MI25</fullName>
    </recommendedName>
</protein>
<keyword evidence="14" id="KW-0066">ATP synthesis</keyword>
<evidence type="ECO:0000256" key="6">
    <source>
        <dbReference type="ARBA" id="ARBA00022448"/>
    </source>
</evidence>
<dbReference type="Pfam" id="PF05405">
    <property type="entry name" value="Mt_ATP-synt_B"/>
    <property type="match status" value="1"/>
</dbReference>
<evidence type="ECO:0000256" key="9">
    <source>
        <dbReference type="ARBA" id="ARBA00022781"/>
    </source>
</evidence>
<keyword evidence="6" id="KW-0813">Transport</keyword>
<evidence type="ECO:0000256" key="14">
    <source>
        <dbReference type="ARBA" id="ARBA00023310"/>
    </source>
</evidence>
<comment type="subcellular location">
    <subcellularLocation>
        <location evidence="2">Mitochondrion membrane</location>
        <topology evidence="2">Single-pass membrane protein</topology>
    </subcellularLocation>
</comment>
<dbReference type="Proteomes" id="UP000583929">
    <property type="component" value="Unassembled WGS sequence"/>
</dbReference>
<dbReference type="GO" id="GO:0031966">
    <property type="term" value="C:mitochondrial membrane"/>
    <property type="evidence" value="ECO:0007669"/>
    <property type="project" value="UniProtKB-SubCell"/>
</dbReference>
<proteinExistence type="inferred from homology"/>
<dbReference type="GO" id="GO:0015078">
    <property type="term" value="F:proton transmembrane transporter activity"/>
    <property type="evidence" value="ECO:0007669"/>
    <property type="project" value="InterPro"/>
</dbReference>
<dbReference type="EMBL" id="JAATIQ010000051">
    <property type="protein sequence ID" value="KAF4392713.1"/>
    <property type="molecule type" value="Genomic_DNA"/>
</dbReference>
<dbReference type="GO" id="GO:0045259">
    <property type="term" value="C:proton-transporting ATP synthase complex"/>
    <property type="evidence" value="ECO:0007669"/>
    <property type="project" value="UniProtKB-KW"/>
</dbReference>
<evidence type="ECO:0000256" key="10">
    <source>
        <dbReference type="ARBA" id="ARBA00022989"/>
    </source>
</evidence>
<evidence type="ECO:0000256" key="13">
    <source>
        <dbReference type="ARBA" id="ARBA00023136"/>
    </source>
</evidence>